<reference evidence="1 2" key="1">
    <citation type="journal article" date="2021" name="DNA Res.">
        <title>Genome analysis of Candida subhashii reveals its hybrid nature and dual mitochondrial genome conformations.</title>
        <authorList>
            <person name="Mixao V."/>
            <person name="Hegedusova E."/>
            <person name="Saus E."/>
            <person name="Pryszcz L.P."/>
            <person name="Cillingova A."/>
            <person name="Nosek J."/>
            <person name="Gabaldon T."/>
        </authorList>
    </citation>
    <scope>NUCLEOTIDE SEQUENCE [LARGE SCALE GENOMIC DNA]</scope>
    <source>
        <strain evidence="1 2">CBS 10753</strain>
    </source>
</reference>
<dbReference type="AlphaFoldDB" id="A0A8J5UUX9"/>
<name>A0A8J5UUX9_9ASCO</name>
<sequence>MPRKSDKFNALIQWATSNGTIISPNITFQEISSHNNGATYTAPTDGNTDLLSIPSSILITSETAIDYFKPWGKEVSEKTINVNSLLKLYLCHVCSTDTTNNEFSAYFNILPTLTEIGSPYTWTPGDKELLKGTNLGNSLNETLAQLIEEWWQLINLIPQDYQKPSQHFVNMKFYYEYKFYTSDDYYKYFQEYDETNWTSFVNYLWASLVLKSRSFPAYLTNNLSFAKDSAMLVPVLDMLNHNPKARVVWGFEDGCFKFRNEDGGKVGEEVYNNYGRKGNEELLLAYGFCFEENESDSVALKIKIPEEMLADIQKNGVKLPTTSDYTTSVVRDEDKKEEGEEAKVEDYKDGVLFFITKDHIPENLIQTFQYLVRNELEEESDEGMTLRMKFAGLNHLRAALDQKKKMLKGGDIPKDSNQIHKYIKWYINSQTKIYESSISKIKQIEKDLLKEHKSDLITLKNVYKKDIKFQQSLLLSLGFPSYESIIENQFQDQCWLLWLMRCFNQDEYANEMESEQYLPEWIQELFKKVQQQTKIDPQVIVNYQPIYEMLFPDISTAVPEIYGKGKWTVDEMIIAAKVLDLISFTRGKDQECILVKQDK</sequence>
<dbReference type="OrthoDB" id="42889at2759"/>
<dbReference type="Proteomes" id="UP000694255">
    <property type="component" value="Unassembled WGS sequence"/>
</dbReference>
<gene>
    <name evidence="1" type="ORF">J8A68_000310</name>
</gene>
<protein>
    <recommendedName>
        <fullName evidence="3">Protein-lysine N-methyltransferase</fullName>
    </recommendedName>
</protein>
<evidence type="ECO:0000313" key="2">
    <source>
        <dbReference type="Proteomes" id="UP000694255"/>
    </source>
</evidence>
<dbReference type="PANTHER" id="PTHR13271">
    <property type="entry name" value="UNCHARACTERIZED PUTATIVE METHYLTRANSFERASE"/>
    <property type="match status" value="1"/>
</dbReference>
<accession>A0A8J5UUX9</accession>
<comment type="caution">
    <text evidence="1">The sequence shown here is derived from an EMBL/GenBank/DDBJ whole genome shotgun (WGS) entry which is preliminary data.</text>
</comment>
<dbReference type="GeneID" id="73467111"/>
<keyword evidence="2" id="KW-1185">Reference proteome</keyword>
<dbReference type="EMBL" id="JAGSYN010000040">
    <property type="protein sequence ID" value="KAG7666152.1"/>
    <property type="molecule type" value="Genomic_DNA"/>
</dbReference>
<organism evidence="1 2">
    <name type="scientific">[Candida] subhashii</name>
    <dbReference type="NCBI Taxonomy" id="561895"/>
    <lineage>
        <taxon>Eukaryota</taxon>
        <taxon>Fungi</taxon>
        <taxon>Dikarya</taxon>
        <taxon>Ascomycota</taxon>
        <taxon>Saccharomycotina</taxon>
        <taxon>Pichiomycetes</taxon>
        <taxon>Debaryomycetaceae</taxon>
        <taxon>Spathaspora</taxon>
    </lineage>
</organism>
<dbReference type="InterPro" id="IPR050600">
    <property type="entry name" value="SETD3_SETD6_MTase"/>
</dbReference>
<evidence type="ECO:0000313" key="1">
    <source>
        <dbReference type="EMBL" id="KAG7666152.1"/>
    </source>
</evidence>
<dbReference type="GO" id="GO:0005634">
    <property type="term" value="C:nucleus"/>
    <property type="evidence" value="ECO:0007669"/>
    <property type="project" value="TreeGrafter"/>
</dbReference>
<dbReference type="PANTHER" id="PTHR13271:SF147">
    <property type="entry name" value="PROTEIN-LYSINE N-METHYLTRANSFERASE EFM1-RELATED"/>
    <property type="match status" value="1"/>
</dbReference>
<evidence type="ECO:0008006" key="3">
    <source>
        <dbReference type="Google" id="ProtNLM"/>
    </source>
</evidence>
<dbReference type="GO" id="GO:0016279">
    <property type="term" value="F:protein-lysine N-methyltransferase activity"/>
    <property type="evidence" value="ECO:0007669"/>
    <property type="project" value="TreeGrafter"/>
</dbReference>
<proteinExistence type="predicted"/>
<dbReference type="RefSeq" id="XP_049266384.1">
    <property type="nucleotide sequence ID" value="XM_049406947.1"/>
</dbReference>